<dbReference type="Gene3D" id="1.10.10.10">
    <property type="entry name" value="Winged helix-like DNA-binding domain superfamily/Winged helix DNA-binding domain"/>
    <property type="match status" value="2"/>
</dbReference>
<evidence type="ECO:0000256" key="3">
    <source>
        <dbReference type="ARBA" id="ARBA00005733"/>
    </source>
</evidence>
<accession>A0A3Q3VU34</accession>
<keyword evidence="6" id="KW-0805">Transcription regulation</keyword>
<dbReference type="InterPro" id="IPR043565">
    <property type="entry name" value="PAX_fam"/>
</dbReference>
<evidence type="ECO:0000256" key="12">
    <source>
        <dbReference type="RuleBase" id="RU000682"/>
    </source>
</evidence>
<dbReference type="GO" id="GO:0000981">
    <property type="term" value="F:DNA-binding transcription factor activity, RNA polymerase II-specific"/>
    <property type="evidence" value="ECO:0007669"/>
    <property type="project" value="InterPro"/>
</dbReference>
<evidence type="ECO:0000256" key="4">
    <source>
        <dbReference type="ARBA" id="ARBA00022473"/>
    </source>
</evidence>
<protein>
    <recommendedName>
        <fullName evidence="18">Paired box 4</fullName>
    </recommendedName>
</protein>
<evidence type="ECO:0008006" key="18">
    <source>
        <dbReference type="Google" id="ProtNLM"/>
    </source>
</evidence>
<dbReference type="GO" id="GO:0009952">
    <property type="term" value="P:anterior/posterior pattern specification"/>
    <property type="evidence" value="ECO:0007669"/>
    <property type="project" value="UniProtKB-ARBA"/>
</dbReference>
<dbReference type="Gene3D" id="1.10.10.60">
    <property type="entry name" value="Homeodomain-like"/>
    <property type="match status" value="1"/>
</dbReference>
<evidence type="ECO:0000256" key="13">
    <source>
        <dbReference type="SAM" id="MobiDB-lite"/>
    </source>
</evidence>
<feature type="compositionally biased region" description="Polar residues" evidence="13">
    <location>
        <begin position="116"/>
        <end position="130"/>
    </location>
</feature>
<dbReference type="GO" id="GO:0030902">
    <property type="term" value="P:hindbrain development"/>
    <property type="evidence" value="ECO:0007669"/>
    <property type="project" value="UniProtKB-ARBA"/>
</dbReference>
<evidence type="ECO:0000256" key="8">
    <source>
        <dbReference type="ARBA" id="ARBA00023155"/>
    </source>
</evidence>
<evidence type="ECO:0000256" key="5">
    <source>
        <dbReference type="ARBA" id="ARBA00022724"/>
    </source>
</evidence>
<dbReference type="Pfam" id="PF00046">
    <property type="entry name" value="Homeodomain"/>
    <property type="match status" value="1"/>
</dbReference>
<dbReference type="InterPro" id="IPR001356">
    <property type="entry name" value="HD"/>
</dbReference>
<dbReference type="InterPro" id="IPR009057">
    <property type="entry name" value="Homeodomain-like_sf"/>
</dbReference>
<dbReference type="PANTHER" id="PTHR45636:SF47">
    <property type="entry name" value="PAIRED BOX PROTEIN PAX-4"/>
    <property type="match status" value="1"/>
</dbReference>
<keyword evidence="9" id="KW-0804">Transcription</keyword>
<keyword evidence="7 11" id="KW-0238">DNA-binding</keyword>
<dbReference type="Ensembl" id="ENSMMOT00000002250.1">
    <property type="protein sequence ID" value="ENSMMOP00000002212.1"/>
    <property type="gene ID" value="ENSMMOG00000001810.1"/>
</dbReference>
<dbReference type="STRING" id="94237.ENSMMOP00000002212"/>
<dbReference type="PROSITE" id="PS50071">
    <property type="entry name" value="HOMEOBOX_2"/>
    <property type="match status" value="1"/>
</dbReference>
<reference evidence="16" key="1">
    <citation type="submission" date="2025-08" db="UniProtKB">
        <authorList>
            <consortium name="Ensembl"/>
        </authorList>
    </citation>
    <scope>IDENTIFICATION</scope>
</reference>
<feature type="domain" description="Paired" evidence="15">
    <location>
        <begin position="1"/>
        <end position="103"/>
    </location>
</feature>
<feature type="domain" description="Homeobox" evidence="14">
    <location>
        <begin position="168"/>
        <end position="211"/>
    </location>
</feature>
<comment type="subcellular location">
    <subcellularLocation>
        <location evidence="2 11 12">Nucleus</location>
    </subcellularLocation>
</comment>
<dbReference type="SUPFAM" id="SSF46689">
    <property type="entry name" value="Homeodomain-like"/>
    <property type="match status" value="2"/>
</dbReference>
<dbReference type="SMART" id="SM00389">
    <property type="entry name" value="HOX"/>
    <property type="match status" value="1"/>
</dbReference>
<organism evidence="16 17">
    <name type="scientific">Mola mola</name>
    <name type="common">Ocean sunfish</name>
    <name type="synonym">Tetraodon mola</name>
    <dbReference type="NCBI Taxonomy" id="94237"/>
    <lineage>
        <taxon>Eukaryota</taxon>
        <taxon>Metazoa</taxon>
        <taxon>Chordata</taxon>
        <taxon>Craniata</taxon>
        <taxon>Vertebrata</taxon>
        <taxon>Euteleostomi</taxon>
        <taxon>Actinopterygii</taxon>
        <taxon>Neopterygii</taxon>
        <taxon>Teleostei</taxon>
        <taxon>Neoteleostei</taxon>
        <taxon>Acanthomorphata</taxon>
        <taxon>Eupercaria</taxon>
        <taxon>Tetraodontiformes</taxon>
        <taxon>Molidae</taxon>
        <taxon>Mola</taxon>
    </lineage>
</organism>
<dbReference type="AlphaFoldDB" id="A0A3Q3VU34"/>
<keyword evidence="4" id="KW-0217">Developmental protein</keyword>
<evidence type="ECO:0000259" key="15">
    <source>
        <dbReference type="PROSITE" id="PS51057"/>
    </source>
</evidence>
<proteinExistence type="inferred from homology"/>
<dbReference type="Proteomes" id="UP000261620">
    <property type="component" value="Unplaced"/>
</dbReference>
<keyword evidence="8 11" id="KW-0371">Homeobox</keyword>
<evidence type="ECO:0000313" key="17">
    <source>
        <dbReference type="Proteomes" id="UP000261620"/>
    </source>
</evidence>
<evidence type="ECO:0000256" key="2">
    <source>
        <dbReference type="ARBA" id="ARBA00004123"/>
    </source>
</evidence>
<keyword evidence="5" id="KW-0563">Paired box</keyword>
<evidence type="ECO:0000259" key="14">
    <source>
        <dbReference type="PROSITE" id="PS50071"/>
    </source>
</evidence>
<evidence type="ECO:0000256" key="7">
    <source>
        <dbReference type="ARBA" id="ARBA00023125"/>
    </source>
</evidence>
<dbReference type="PROSITE" id="PS51057">
    <property type="entry name" value="PAIRED_2"/>
    <property type="match status" value="1"/>
</dbReference>
<evidence type="ECO:0000256" key="1">
    <source>
        <dbReference type="ARBA" id="ARBA00003263"/>
    </source>
</evidence>
<feature type="region of interest" description="Disordered" evidence="13">
    <location>
        <begin position="114"/>
        <end position="143"/>
    </location>
</feature>
<dbReference type="InterPro" id="IPR017970">
    <property type="entry name" value="Homeobox_CS"/>
</dbReference>
<keyword evidence="10 11" id="KW-0539">Nucleus</keyword>
<dbReference type="PANTHER" id="PTHR45636">
    <property type="entry name" value="PAIRED BOX PROTEIN PAX-6-RELATED-RELATED"/>
    <property type="match status" value="1"/>
</dbReference>
<evidence type="ECO:0000256" key="9">
    <source>
        <dbReference type="ARBA" id="ARBA00023163"/>
    </source>
</evidence>
<dbReference type="CDD" id="cd00086">
    <property type="entry name" value="homeodomain"/>
    <property type="match status" value="1"/>
</dbReference>
<dbReference type="GO" id="GO:0000978">
    <property type="term" value="F:RNA polymerase II cis-regulatory region sequence-specific DNA binding"/>
    <property type="evidence" value="ECO:0007669"/>
    <property type="project" value="TreeGrafter"/>
</dbReference>
<dbReference type="SMART" id="SM00351">
    <property type="entry name" value="PAX"/>
    <property type="match status" value="1"/>
</dbReference>
<keyword evidence="17" id="KW-1185">Reference proteome</keyword>
<evidence type="ECO:0000256" key="11">
    <source>
        <dbReference type="PROSITE-ProRule" id="PRU00108"/>
    </source>
</evidence>
<comment type="similarity">
    <text evidence="3">Belongs to the paired homeobox family.</text>
</comment>
<evidence type="ECO:0000256" key="10">
    <source>
        <dbReference type="ARBA" id="ARBA00023242"/>
    </source>
</evidence>
<comment type="function">
    <text evidence="1">Sequence-specific transcription factor which is part of a developmental regulatory system that provides cells with specific positional identities on the anterior-posterior axis.</text>
</comment>
<dbReference type="GO" id="GO:0005634">
    <property type="term" value="C:nucleus"/>
    <property type="evidence" value="ECO:0007669"/>
    <property type="project" value="UniProtKB-SubCell"/>
</dbReference>
<name>A0A3Q3VU34_MOLML</name>
<dbReference type="Pfam" id="PF00292">
    <property type="entry name" value="PAX"/>
    <property type="match status" value="1"/>
</dbReference>
<dbReference type="FunFam" id="1.10.10.10:FF:000003">
    <property type="entry name" value="Paired box protein Pax-6"/>
    <property type="match status" value="1"/>
</dbReference>
<dbReference type="PROSITE" id="PS00027">
    <property type="entry name" value="HOMEOBOX_1"/>
    <property type="match status" value="1"/>
</dbReference>
<dbReference type="InterPro" id="IPR036388">
    <property type="entry name" value="WH-like_DNA-bd_sf"/>
</dbReference>
<reference evidence="16" key="2">
    <citation type="submission" date="2025-09" db="UniProtKB">
        <authorList>
            <consortium name="Ensembl"/>
        </authorList>
    </citation>
    <scope>IDENTIFICATION</scope>
</reference>
<evidence type="ECO:0000256" key="6">
    <source>
        <dbReference type="ARBA" id="ARBA00023015"/>
    </source>
</evidence>
<sequence length="246" mass="27622">MKSTLDVVGIEESGTNCVFQVSNGCVSKILSRYRRTGLLEPRSIGGSRPRILTPGVISTIIRCKRENPSIFAWEIRKLLEAARQCKASKVPSVSSINRILRKIHVDGGPMCLTPRATMTSGQKASGTETAPPSPRSRAQRWSEVEPGKCLNPTKYHSARSLTCTSLPLESEFSQSQYADMYTREKLSAQTRLPEDTIKVWFSNRRAKWRREAKLRNNVQSECVDVGACLPDHRLGLVLEHVWVPWN</sequence>
<dbReference type="GO" id="GO:0048593">
    <property type="term" value="P:camera-type eye morphogenesis"/>
    <property type="evidence" value="ECO:0007669"/>
    <property type="project" value="UniProtKB-ARBA"/>
</dbReference>
<evidence type="ECO:0000313" key="16">
    <source>
        <dbReference type="Ensembl" id="ENSMMOP00000002212.1"/>
    </source>
</evidence>
<dbReference type="PRINTS" id="PR00027">
    <property type="entry name" value="PAIREDBOX"/>
</dbReference>
<dbReference type="OMA" id="QSKCECV"/>
<feature type="DNA-binding region" description="Homeobox" evidence="11">
    <location>
        <begin position="170"/>
        <end position="212"/>
    </location>
</feature>
<dbReference type="InterPro" id="IPR001523">
    <property type="entry name" value="Paired_dom"/>
</dbReference>